<evidence type="ECO:0000256" key="5">
    <source>
        <dbReference type="ARBA" id="ARBA00022533"/>
    </source>
</evidence>
<dbReference type="OrthoDB" id="9991235at2759"/>
<organism evidence="17 18">
    <name type="scientific">Betta splendens</name>
    <name type="common">Siamese fighting fish</name>
    <dbReference type="NCBI Taxonomy" id="158456"/>
    <lineage>
        <taxon>Eukaryota</taxon>
        <taxon>Metazoa</taxon>
        <taxon>Chordata</taxon>
        <taxon>Craniata</taxon>
        <taxon>Vertebrata</taxon>
        <taxon>Euteleostomi</taxon>
        <taxon>Actinopterygii</taxon>
        <taxon>Neopterygii</taxon>
        <taxon>Teleostei</taxon>
        <taxon>Neoteleostei</taxon>
        <taxon>Acanthomorphata</taxon>
        <taxon>Anabantaria</taxon>
        <taxon>Anabantiformes</taxon>
        <taxon>Anabantoidei</taxon>
        <taxon>Osphronemidae</taxon>
        <taxon>Betta</taxon>
    </lineage>
</organism>
<dbReference type="GO" id="GO:0006260">
    <property type="term" value="P:DNA replication"/>
    <property type="evidence" value="ECO:0007669"/>
    <property type="project" value="UniProtKB-KW"/>
</dbReference>
<dbReference type="GO" id="GO:0006281">
    <property type="term" value="P:DNA repair"/>
    <property type="evidence" value="ECO:0007669"/>
    <property type="project" value="UniProtKB-KW"/>
</dbReference>
<reference evidence="18 19" key="1">
    <citation type="submission" date="2025-04" db="UniProtKB">
        <authorList>
            <consortium name="RefSeq"/>
        </authorList>
    </citation>
    <scope>IDENTIFICATION</scope>
</reference>
<dbReference type="RefSeq" id="XP_055366294.1">
    <property type="nucleotide sequence ID" value="XM_055510319.1"/>
</dbReference>
<comment type="catalytic activity">
    <reaction evidence="13">
        <text>a 2'-deoxyribonucleoside 5'-triphosphate + H2O = a 2'-deoxyribonucleoside + triphosphate + H(+)</text>
        <dbReference type="Rhea" id="RHEA:46148"/>
        <dbReference type="ChEBI" id="CHEBI:15377"/>
        <dbReference type="ChEBI" id="CHEBI:15378"/>
        <dbReference type="ChEBI" id="CHEBI:18036"/>
        <dbReference type="ChEBI" id="CHEBI:18274"/>
        <dbReference type="ChEBI" id="CHEBI:61560"/>
    </reaction>
    <physiologicalReaction direction="left-to-right" evidence="13">
        <dbReference type="Rhea" id="RHEA:46149"/>
    </physiologicalReaction>
</comment>
<dbReference type="InterPro" id="IPR001660">
    <property type="entry name" value="SAM"/>
</dbReference>
<keyword evidence="17" id="KW-1185">Reference proteome</keyword>
<dbReference type="Pfam" id="PF07647">
    <property type="entry name" value="SAM_2"/>
    <property type="match status" value="1"/>
</dbReference>
<evidence type="ECO:0000256" key="14">
    <source>
        <dbReference type="ARBA" id="ARBA00049174"/>
    </source>
</evidence>
<dbReference type="GeneID" id="114859373"/>
<dbReference type="InterPro" id="IPR003607">
    <property type="entry name" value="HD/PDEase_dom"/>
</dbReference>
<gene>
    <name evidence="18 19" type="primary">LOC114859373</name>
</gene>
<evidence type="ECO:0000256" key="10">
    <source>
        <dbReference type="ARBA" id="ARBA00023204"/>
    </source>
</evidence>
<keyword evidence="9" id="KW-0342">GTP-binding</keyword>
<dbReference type="GO" id="GO:0005525">
    <property type="term" value="F:GTP binding"/>
    <property type="evidence" value="ECO:0007669"/>
    <property type="project" value="UniProtKB-KW"/>
</dbReference>
<dbReference type="InterPro" id="IPR050135">
    <property type="entry name" value="dGTPase-like"/>
</dbReference>
<comment type="catalytic activity">
    <reaction evidence="15">
        <text>dTTP + H2O = thymidine + triphosphate + H(+)</text>
        <dbReference type="Rhea" id="RHEA:80079"/>
        <dbReference type="ChEBI" id="CHEBI:15377"/>
        <dbReference type="ChEBI" id="CHEBI:15378"/>
        <dbReference type="ChEBI" id="CHEBI:17748"/>
        <dbReference type="ChEBI" id="CHEBI:18036"/>
        <dbReference type="ChEBI" id="CHEBI:37568"/>
    </reaction>
    <physiologicalReaction direction="left-to-right" evidence="15">
        <dbReference type="Rhea" id="RHEA:80080"/>
    </physiologicalReaction>
</comment>
<dbReference type="RefSeq" id="XP_029013290.1">
    <property type="nucleotide sequence ID" value="XM_029157457.3"/>
</dbReference>
<comment type="catalytic activity">
    <reaction evidence="11">
        <text>dCTP + H2O = 2'-deoxycytidine + triphosphate + H(+)</text>
        <dbReference type="Rhea" id="RHEA:80083"/>
        <dbReference type="ChEBI" id="CHEBI:15377"/>
        <dbReference type="ChEBI" id="CHEBI:15378"/>
        <dbReference type="ChEBI" id="CHEBI:15698"/>
        <dbReference type="ChEBI" id="CHEBI:18036"/>
        <dbReference type="ChEBI" id="CHEBI:61481"/>
    </reaction>
    <physiologicalReaction direction="left-to-right" evidence="11">
        <dbReference type="Rhea" id="RHEA:80084"/>
    </physiologicalReaction>
</comment>
<dbReference type="InterPro" id="IPR013761">
    <property type="entry name" value="SAM/pointed_sf"/>
</dbReference>
<dbReference type="PROSITE" id="PS51831">
    <property type="entry name" value="HD"/>
    <property type="match status" value="1"/>
</dbReference>
<evidence type="ECO:0000256" key="4">
    <source>
        <dbReference type="ARBA" id="ARBA00022454"/>
    </source>
</evidence>
<dbReference type="PANTHER" id="PTHR11373:SF4">
    <property type="entry name" value="DEOXYNUCLEOSIDE TRIPHOSPHATE TRIPHOSPHOHYDROLASE SAMHD1"/>
    <property type="match status" value="1"/>
</dbReference>
<keyword evidence="4" id="KW-0158">Chromosome</keyword>
<dbReference type="SMART" id="SM00471">
    <property type="entry name" value="HDc"/>
    <property type="match status" value="1"/>
</dbReference>
<feature type="domain" description="HD" evidence="16">
    <location>
        <begin position="119"/>
        <end position="253"/>
    </location>
</feature>
<protein>
    <recommendedName>
        <fullName evidence="3">Deoxynucleoside triphosphate triphosphohydrolase SAMHD1</fullName>
    </recommendedName>
</protein>
<evidence type="ECO:0000256" key="9">
    <source>
        <dbReference type="ARBA" id="ARBA00023134"/>
    </source>
</evidence>
<dbReference type="GO" id="GO:0006203">
    <property type="term" value="P:dGTP catabolic process"/>
    <property type="evidence" value="ECO:0007669"/>
    <property type="project" value="TreeGrafter"/>
</dbReference>
<evidence type="ECO:0000313" key="18">
    <source>
        <dbReference type="RefSeq" id="XP_029013290.1"/>
    </source>
</evidence>
<keyword evidence="6" id="KW-0235">DNA replication</keyword>
<evidence type="ECO:0000256" key="11">
    <source>
        <dbReference type="ARBA" id="ARBA00047701"/>
    </source>
</evidence>
<evidence type="ECO:0000256" key="8">
    <source>
        <dbReference type="ARBA" id="ARBA00023118"/>
    </source>
</evidence>
<dbReference type="Proteomes" id="UP000515150">
    <property type="component" value="Chromosome 7"/>
</dbReference>
<dbReference type="Pfam" id="PF01966">
    <property type="entry name" value="HD"/>
    <property type="match status" value="1"/>
</dbReference>
<name>A0A6P7N1I5_BETSP</name>
<dbReference type="InterPro" id="IPR006674">
    <property type="entry name" value="HD_domain"/>
</dbReference>
<evidence type="ECO:0000256" key="13">
    <source>
        <dbReference type="ARBA" id="ARBA00048183"/>
    </source>
</evidence>
<evidence type="ECO:0000313" key="17">
    <source>
        <dbReference type="Proteomes" id="UP000515150"/>
    </source>
</evidence>
<evidence type="ECO:0000256" key="15">
    <source>
        <dbReference type="ARBA" id="ARBA00049451"/>
    </source>
</evidence>
<keyword evidence="7" id="KW-0227">DNA damage</keyword>
<dbReference type="Gene3D" id="1.10.150.50">
    <property type="entry name" value="Transcription Factor, Ets-1"/>
    <property type="match status" value="1"/>
</dbReference>
<dbReference type="Gene3D" id="3.30.70.2760">
    <property type="match status" value="1"/>
</dbReference>
<comment type="catalytic activity">
    <reaction evidence="12">
        <text>dATP + H2O = 2'-deoxyadenosine + triphosphate + H(+)</text>
        <dbReference type="Rhea" id="RHEA:67648"/>
        <dbReference type="ChEBI" id="CHEBI:15377"/>
        <dbReference type="ChEBI" id="CHEBI:15378"/>
        <dbReference type="ChEBI" id="CHEBI:17256"/>
        <dbReference type="ChEBI" id="CHEBI:18036"/>
        <dbReference type="ChEBI" id="CHEBI:61404"/>
    </reaction>
    <physiologicalReaction direction="left-to-right" evidence="12">
        <dbReference type="Rhea" id="RHEA:67649"/>
    </physiologicalReaction>
</comment>
<dbReference type="GO" id="GO:0008832">
    <property type="term" value="F:dGTPase activity"/>
    <property type="evidence" value="ECO:0007669"/>
    <property type="project" value="TreeGrafter"/>
</dbReference>
<dbReference type="CDD" id="cd00077">
    <property type="entry name" value="HDc"/>
    <property type="match status" value="1"/>
</dbReference>
<keyword evidence="10" id="KW-0234">DNA repair</keyword>
<evidence type="ECO:0000313" key="19">
    <source>
        <dbReference type="RefSeq" id="XP_055366294.1"/>
    </source>
</evidence>
<sequence length="541" mass="62505">MASFCINETWTNSQVCELLEEAGLDKTKFKEKGIDGVALKLTDEDLKGMGITDAKERLKYLNVIRNKNQHKVINDPIHGTIKLHPLLIRIIDTHQFQRLRNMKQLGGASFVYPGACHTRFEHSIGVAHLAGEFARALKPSATAMDDKDVLCVQIAGLCHDLGHGPFSHLFEEVFVSAKKHEDISIRLFDYLVEENGLKPLMKLYGLKDIDLTFIREMMNPKETYEGRTDDKYFLYEIVSNSTNGVDVDKFDYFARDCHYLGLQNNFDHRRYLEFARVCEADDGKTHICVRDKEVDNVYDIFQTRYRLHKRAYQHKVTKAVQLMIKDAFFEAKDLHIEGTGKKLCEASEDMAAFTKLTDHLFQQILYSDSTDPKLRKAKEILERIMSRDLYECLLETEVTVSPSAPVHDLKEKIKDLKQTLTESLEGEGVKTPEDLEIMVGKYGWKEEDPIKDTYFYSKKEPTKAFKKSQNFKTHPAHIPQSFIRVFIKNKRRGGQRITMNKDSVKRLKEWCKESGFGLQDDDKQQGEPFNMKMLKMSISNK</sequence>
<dbReference type="GO" id="GO:0005634">
    <property type="term" value="C:nucleus"/>
    <property type="evidence" value="ECO:0007669"/>
    <property type="project" value="TreeGrafter"/>
</dbReference>
<evidence type="ECO:0000256" key="3">
    <source>
        <dbReference type="ARBA" id="ARBA00020285"/>
    </source>
</evidence>
<evidence type="ECO:0000256" key="2">
    <source>
        <dbReference type="ARBA" id="ARBA00005776"/>
    </source>
</evidence>
<keyword evidence="9" id="KW-0547">Nucleotide-binding</keyword>
<keyword evidence="5" id="KW-0021">Allosteric enzyme</keyword>
<dbReference type="KEGG" id="bspl:114859373"/>
<dbReference type="Gene3D" id="1.10.3210.10">
    <property type="entry name" value="Hypothetical protein af1432"/>
    <property type="match status" value="1"/>
</dbReference>
<evidence type="ECO:0000256" key="12">
    <source>
        <dbReference type="ARBA" id="ARBA00047812"/>
    </source>
</evidence>
<dbReference type="GO" id="GO:0051607">
    <property type="term" value="P:defense response to virus"/>
    <property type="evidence" value="ECO:0007669"/>
    <property type="project" value="UniProtKB-KW"/>
</dbReference>
<dbReference type="SUPFAM" id="SSF109604">
    <property type="entry name" value="HD-domain/PDEase-like"/>
    <property type="match status" value="1"/>
</dbReference>
<dbReference type="PANTHER" id="PTHR11373">
    <property type="entry name" value="DEOXYNUCLEOSIDE TRIPHOSPHATE TRIPHOSPHOHYDROLASE"/>
    <property type="match status" value="1"/>
</dbReference>
<evidence type="ECO:0000259" key="16">
    <source>
        <dbReference type="PROSITE" id="PS51831"/>
    </source>
</evidence>
<evidence type="ECO:0000256" key="7">
    <source>
        <dbReference type="ARBA" id="ARBA00022763"/>
    </source>
</evidence>
<comment type="similarity">
    <text evidence="2">Belongs to the SAMHD1 family.</text>
</comment>
<evidence type="ECO:0000256" key="6">
    <source>
        <dbReference type="ARBA" id="ARBA00022705"/>
    </source>
</evidence>
<dbReference type="GO" id="GO:0005694">
    <property type="term" value="C:chromosome"/>
    <property type="evidence" value="ECO:0007669"/>
    <property type="project" value="UniProtKB-SubCell"/>
</dbReference>
<accession>A0A6P7N1I5</accession>
<keyword evidence="8" id="KW-0051">Antiviral defense</keyword>
<comment type="catalytic activity">
    <reaction evidence="14">
        <text>dGTP + H2O = 2'-deoxyguanosine + triphosphate + H(+)</text>
        <dbReference type="Rhea" id="RHEA:15193"/>
        <dbReference type="ChEBI" id="CHEBI:15377"/>
        <dbReference type="ChEBI" id="CHEBI:15378"/>
        <dbReference type="ChEBI" id="CHEBI:17172"/>
        <dbReference type="ChEBI" id="CHEBI:18036"/>
        <dbReference type="ChEBI" id="CHEBI:61429"/>
    </reaction>
    <physiologicalReaction direction="left-to-right" evidence="14">
        <dbReference type="Rhea" id="RHEA:15194"/>
    </physiologicalReaction>
</comment>
<evidence type="ECO:0000256" key="1">
    <source>
        <dbReference type="ARBA" id="ARBA00004286"/>
    </source>
</evidence>
<dbReference type="SUPFAM" id="SSF47769">
    <property type="entry name" value="SAM/Pointed domain"/>
    <property type="match status" value="1"/>
</dbReference>
<comment type="subcellular location">
    <subcellularLocation>
        <location evidence="1">Chromosome</location>
    </subcellularLocation>
</comment>
<dbReference type="GO" id="GO:0045088">
    <property type="term" value="P:regulation of innate immune response"/>
    <property type="evidence" value="ECO:0007669"/>
    <property type="project" value="TreeGrafter"/>
</dbReference>
<dbReference type="InParanoid" id="A0A6P7N1I5"/>
<dbReference type="SMART" id="SM00454">
    <property type="entry name" value="SAM"/>
    <property type="match status" value="1"/>
</dbReference>
<proteinExistence type="inferred from homology"/>
<dbReference type="AlphaFoldDB" id="A0A6P7N1I5"/>